<dbReference type="Pfam" id="PF12833">
    <property type="entry name" value="HTH_18"/>
    <property type="match status" value="1"/>
</dbReference>
<accession>A0A7I7UD06</accession>
<evidence type="ECO:0000256" key="3">
    <source>
        <dbReference type="ARBA" id="ARBA00023163"/>
    </source>
</evidence>
<dbReference type="PANTHER" id="PTHR43130">
    <property type="entry name" value="ARAC-FAMILY TRANSCRIPTIONAL REGULATOR"/>
    <property type="match status" value="1"/>
</dbReference>
<dbReference type="GO" id="GO:0043565">
    <property type="term" value="F:sequence-specific DNA binding"/>
    <property type="evidence" value="ECO:0007669"/>
    <property type="project" value="InterPro"/>
</dbReference>
<dbReference type="PROSITE" id="PS01124">
    <property type="entry name" value="HTH_ARAC_FAMILY_2"/>
    <property type="match status" value="1"/>
</dbReference>
<dbReference type="InterPro" id="IPR018060">
    <property type="entry name" value="HTH_AraC"/>
</dbReference>
<dbReference type="Gene3D" id="3.40.50.880">
    <property type="match status" value="1"/>
</dbReference>
<evidence type="ECO:0000256" key="2">
    <source>
        <dbReference type="ARBA" id="ARBA00023125"/>
    </source>
</evidence>
<dbReference type="PROSITE" id="PS00041">
    <property type="entry name" value="HTH_ARAC_FAMILY_1"/>
    <property type="match status" value="1"/>
</dbReference>
<proteinExistence type="predicted"/>
<dbReference type="Gene3D" id="1.10.10.60">
    <property type="entry name" value="Homeodomain-like"/>
    <property type="match status" value="1"/>
</dbReference>
<evidence type="ECO:0000313" key="5">
    <source>
        <dbReference type="EMBL" id="BBY79338.1"/>
    </source>
</evidence>
<dbReference type="Pfam" id="PF01965">
    <property type="entry name" value="DJ-1_PfpI"/>
    <property type="match status" value="1"/>
</dbReference>
<dbReference type="RefSeq" id="WP_163896881.1">
    <property type="nucleotide sequence ID" value="NZ_AP022599.1"/>
</dbReference>
<gene>
    <name evidence="5" type="ORF">MPUL_04960</name>
</gene>
<organism evidence="5 6">
    <name type="scientific">Mycolicibacterium pulveris</name>
    <name type="common">Mycobacterium pulveris</name>
    <dbReference type="NCBI Taxonomy" id="36813"/>
    <lineage>
        <taxon>Bacteria</taxon>
        <taxon>Bacillati</taxon>
        <taxon>Actinomycetota</taxon>
        <taxon>Actinomycetes</taxon>
        <taxon>Mycobacteriales</taxon>
        <taxon>Mycobacteriaceae</taxon>
        <taxon>Mycolicibacterium</taxon>
    </lineage>
</organism>
<keyword evidence="6" id="KW-1185">Reference proteome</keyword>
<sequence>MVRKVFARRRIDVLAYEGAYAAEVYGLVDILGVADSVLRVQGIVDHRVFDTRIVSVRRRQVRLANGTVIDAAAPRSSPDVVVVPGFGLLDAGDVADWMTRLDDETAFLRRRNDAGVPLASICVGTFLLAEAGALDGRRATTSWLFAAELARRYPDIDVRATSMIVEDPPVLTAGAFSAGQDLALHLVRNFADEQTAHETASVTLVSENRASQAPYVDDDLKVVQHASLADDVRRYLRHHLAEPYDLNALAAIFHVSTRTLLRHFSEATGTSPQTYLQQARVRSARRLLQTSQLSVGEIAARVGYLDAATFRKHFLTFTGVTPLAFRRDAQAGRWRDRPWK</sequence>
<dbReference type="PANTHER" id="PTHR43130:SF11">
    <property type="entry name" value="TRANSCRIPTIONAL REGULATORY PROTEIN"/>
    <property type="match status" value="1"/>
</dbReference>
<evidence type="ECO:0000313" key="6">
    <source>
        <dbReference type="Proteomes" id="UP000467252"/>
    </source>
</evidence>
<protein>
    <submittedName>
        <fullName evidence="5">AraC family transcriptional regulator</fullName>
    </submittedName>
</protein>
<evidence type="ECO:0000259" key="4">
    <source>
        <dbReference type="PROSITE" id="PS01124"/>
    </source>
</evidence>
<dbReference type="SMART" id="SM00342">
    <property type="entry name" value="HTH_ARAC"/>
    <property type="match status" value="1"/>
</dbReference>
<dbReference type="Proteomes" id="UP000467252">
    <property type="component" value="Chromosome"/>
</dbReference>
<dbReference type="InterPro" id="IPR052158">
    <property type="entry name" value="INH-QAR"/>
</dbReference>
<feature type="domain" description="HTH araC/xylS-type" evidence="4">
    <location>
        <begin position="230"/>
        <end position="328"/>
    </location>
</feature>
<dbReference type="InterPro" id="IPR018062">
    <property type="entry name" value="HTH_AraC-typ_CS"/>
</dbReference>
<dbReference type="SUPFAM" id="SSF52317">
    <property type="entry name" value="Class I glutamine amidotransferase-like"/>
    <property type="match status" value="1"/>
</dbReference>
<dbReference type="GO" id="GO:0003700">
    <property type="term" value="F:DNA-binding transcription factor activity"/>
    <property type="evidence" value="ECO:0007669"/>
    <property type="project" value="InterPro"/>
</dbReference>
<keyword evidence="3" id="KW-0804">Transcription</keyword>
<keyword evidence="2" id="KW-0238">DNA-binding</keyword>
<evidence type="ECO:0000256" key="1">
    <source>
        <dbReference type="ARBA" id="ARBA00023015"/>
    </source>
</evidence>
<keyword evidence="1" id="KW-0805">Transcription regulation</keyword>
<dbReference type="AlphaFoldDB" id="A0A7I7UD06"/>
<dbReference type="InterPro" id="IPR029062">
    <property type="entry name" value="Class_I_gatase-like"/>
</dbReference>
<name>A0A7I7UD06_MYCPV</name>
<dbReference type="InterPro" id="IPR002818">
    <property type="entry name" value="DJ-1/PfpI"/>
</dbReference>
<reference evidence="5 6" key="1">
    <citation type="journal article" date="2019" name="Emerg. Microbes Infect.">
        <title>Comprehensive subspecies identification of 175 nontuberculous mycobacteria species based on 7547 genomic profiles.</title>
        <authorList>
            <person name="Matsumoto Y."/>
            <person name="Kinjo T."/>
            <person name="Motooka D."/>
            <person name="Nabeya D."/>
            <person name="Jung N."/>
            <person name="Uechi K."/>
            <person name="Horii T."/>
            <person name="Iida T."/>
            <person name="Fujita J."/>
            <person name="Nakamura S."/>
        </authorList>
    </citation>
    <scope>NUCLEOTIDE SEQUENCE [LARGE SCALE GENOMIC DNA]</scope>
    <source>
        <strain evidence="5 6">JCM 6370</strain>
    </source>
</reference>
<dbReference type="SUPFAM" id="SSF46689">
    <property type="entry name" value="Homeodomain-like"/>
    <property type="match status" value="2"/>
</dbReference>
<dbReference type="EMBL" id="AP022599">
    <property type="protein sequence ID" value="BBY79338.1"/>
    <property type="molecule type" value="Genomic_DNA"/>
</dbReference>
<dbReference type="InterPro" id="IPR009057">
    <property type="entry name" value="Homeodomain-like_sf"/>
</dbReference>